<dbReference type="Pfam" id="PF00216">
    <property type="entry name" value="Bac_DNA_binding"/>
    <property type="match status" value="1"/>
</dbReference>
<dbReference type="EMBL" id="BARS01003204">
    <property type="protein sequence ID" value="GAF79204.1"/>
    <property type="molecule type" value="Genomic_DNA"/>
</dbReference>
<dbReference type="GO" id="GO:0030527">
    <property type="term" value="F:structural constituent of chromatin"/>
    <property type="evidence" value="ECO:0007669"/>
    <property type="project" value="InterPro"/>
</dbReference>
<dbReference type="InterPro" id="IPR010992">
    <property type="entry name" value="IHF-like_DNA-bd_dom_sf"/>
</dbReference>
<comment type="caution">
    <text evidence="2">The sequence shown here is derived from an EMBL/GenBank/DDBJ whole genome shotgun (WGS) entry which is preliminary data.</text>
</comment>
<gene>
    <name evidence="2" type="ORF">S01H1_06179</name>
</gene>
<reference evidence="2" key="1">
    <citation type="journal article" date="2014" name="Front. Microbiol.">
        <title>High frequency of phylogenetically diverse reductive dehalogenase-homologous genes in deep subseafloor sedimentary metagenomes.</title>
        <authorList>
            <person name="Kawai M."/>
            <person name="Futagami T."/>
            <person name="Toyoda A."/>
            <person name="Takaki Y."/>
            <person name="Nishi S."/>
            <person name="Hori S."/>
            <person name="Arai W."/>
            <person name="Tsubouchi T."/>
            <person name="Morono Y."/>
            <person name="Uchiyama I."/>
            <person name="Ito T."/>
            <person name="Fujiyama A."/>
            <person name="Inagaki F."/>
            <person name="Takami H."/>
        </authorList>
    </citation>
    <scope>NUCLEOTIDE SEQUENCE</scope>
    <source>
        <strain evidence="2">Expedition CK06-06</strain>
    </source>
</reference>
<dbReference type="Gene3D" id="4.10.520.10">
    <property type="entry name" value="IHF-like DNA-binding proteins"/>
    <property type="match status" value="1"/>
</dbReference>
<evidence type="ECO:0008006" key="3">
    <source>
        <dbReference type="Google" id="ProtNLM"/>
    </source>
</evidence>
<organism evidence="2">
    <name type="scientific">marine sediment metagenome</name>
    <dbReference type="NCBI Taxonomy" id="412755"/>
    <lineage>
        <taxon>unclassified sequences</taxon>
        <taxon>metagenomes</taxon>
        <taxon>ecological metagenomes</taxon>
    </lineage>
</organism>
<dbReference type="CDD" id="cd13832">
    <property type="entry name" value="IHF"/>
    <property type="match status" value="1"/>
</dbReference>
<accession>X0SDX3</accession>
<name>X0SDX3_9ZZZZ</name>
<dbReference type="SUPFAM" id="SSF47729">
    <property type="entry name" value="IHF-like DNA-binding proteins"/>
    <property type="match status" value="1"/>
</dbReference>
<dbReference type="AlphaFoldDB" id="X0SDX3"/>
<dbReference type="GO" id="GO:0003677">
    <property type="term" value="F:DNA binding"/>
    <property type="evidence" value="ECO:0007669"/>
    <property type="project" value="UniProtKB-KW"/>
</dbReference>
<proteinExistence type="predicted"/>
<keyword evidence="1" id="KW-0238">DNA-binding</keyword>
<dbReference type="SMART" id="SM00411">
    <property type="entry name" value="BHL"/>
    <property type="match status" value="1"/>
</dbReference>
<sequence>MNTGDFVMSLAEEFDLDRASSKQLVTMVFEHLRSCILEHGKVTITDFGSFVTRFKNKRTVANNLNIPGQQDDVQVPARLTLKFRPGKQLRLLLVEEGQTLYGDADEEEDDNDEA</sequence>
<evidence type="ECO:0000313" key="2">
    <source>
        <dbReference type="EMBL" id="GAF79204.1"/>
    </source>
</evidence>
<dbReference type="PANTHER" id="PTHR33175">
    <property type="entry name" value="DNA-BINDING PROTEIN HU"/>
    <property type="match status" value="1"/>
</dbReference>
<dbReference type="GO" id="GO:0005829">
    <property type="term" value="C:cytosol"/>
    <property type="evidence" value="ECO:0007669"/>
    <property type="project" value="TreeGrafter"/>
</dbReference>
<dbReference type="InterPro" id="IPR000119">
    <property type="entry name" value="Hist_DNA-bd"/>
</dbReference>
<evidence type="ECO:0000256" key="1">
    <source>
        <dbReference type="ARBA" id="ARBA00023125"/>
    </source>
</evidence>
<dbReference type="PANTHER" id="PTHR33175:SF3">
    <property type="entry name" value="DNA-BINDING PROTEIN HU-BETA"/>
    <property type="match status" value="1"/>
</dbReference>
<protein>
    <recommendedName>
        <fullName evidence="3">HU domain-containing protein</fullName>
    </recommendedName>
</protein>